<evidence type="ECO:0000256" key="1">
    <source>
        <dbReference type="SAM" id="SignalP"/>
    </source>
</evidence>
<dbReference type="GO" id="GO:0030288">
    <property type="term" value="C:outer membrane-bounded periplasmic space"/>
    <property type="evidence" value="ECO:0007669"/>
    <property type="project" value="InterPro"/>
</dbReference>
<evidence type="ECO:0000313" key="2">
    <source>
        <dbReference type="EMBL" id="ODA14294.1"/>
    </source>
</evidence>
<keyword evidence="1" id="KW-0732">Signal</keyword>
<organism evidence="2 3">
    <name type="scientific">Acinetobacter celticus</name>
    <dbReference type="NCBI Taxonomy" id="1891224"/>
    <lineage>
        <taxon>Bacteria</taxon>
        <taxon>Pseudomonadati</taxon>
        <taxon>Pseudomonadota</taxon>
        <taxon>Gammaproteobacteria</taxon>
        <taxon>Moraxellales</taxon>
        <taxon>Moraxellaceae</taxon>
        <taxon>Acinetobacter</taxon>
    </lineage>
</organism>
<gene>
    <name evidence="2" type="ORF">BBP83_00295</name>
</gene>
<dbReference type="RefSeq" id="WP_068885436.1">
    <property type="nucleotide sequence ID" value="NZ_CBCRUU010000003.1"/>
</dbReference>
<dbReference type="InterPro" id="IPR013783">
    <property type="entry name" value="Ig-like_fold"/>
</dbReference>
<dbReference type="AlphaFoldDB" id="A0A1C3CZT7"/>
<dbReference type="PANTHER" id="PTHR30251:SF4">
    <property type="entry name" value="SLR1668 PROTEIN"/>
    <property type="match status" value="1"/>
</dbReference>
<protein>
    <submittedName>
        <fullName evidence="2">Protein CsuC</fullName>
    </submittedName>
</protein>
<feature type="chain" id="PRO_5008671786" evidence="1">
    <location>
        <begin position="21"/>
        <end position="234"/>
    </location>
</feature>
<feature type="signal peptide" evidence="1">
    <location>
        <begin position="1"/>
        <end position="20"/>
    </location>
</feature>
<proteinExistence type="predicted"/>
<dbReference type="Gene3D" id="2.60.40.10">
    <property type="entry name" value="Immunoglobulins"/>
    <property type="match status" value="1"/>
</dbReference>
<reference evidence="2 3" key="1">
    <citation type="submission" date="2016-07" db="EMBL/GenBank/DDBJ databases">
        <title>Acinetobacter sp. ANC 4603.</title>
        <authorList>
            <person name="Radolfova-Krizova L."/>
            <person name="Nemec A."/>
        </authorList>
    </citation>
    <scope>NUCLEOTIDE SEQUENCE [LARGE SCALE GENOMIC DNA]</scope>
    <source>
        <strain evidence="2 3">ANC 4603</strain>
    </source>
</reference>
<evidence type="ECO:0000313" key="3">
    <source>
        <dbReference type="Proteomes" id="UP000186553"/>
    </source>
</evidence>
<dbReference type="PANTHER" id="PTHR30251">
    <property type="entry name" value="PILUS ASSEMBLY CHAPERONE"/>
    <property type="match status" value="1"/>
</dbReference>
<keyword evidence="3" id="KW-1185">Reference proteome</keyword>
<dbReference type="InterPro" id="IPR050643">
    <property type="entry name" value="Periplasmic_pilus_chap"/>
</dbReference>
<dbReference type="OrthoDB" id="6683458at2"/>
<dbReference type="Proteomes" id="UP000186553">
    <property type="component" value="Unassembled WGS sequence"/>
</dbReference>
<dbReference type="SUPFAM" id="SSF49354">
    <property type="entry name" value="PapD-like"/>
    <property type="match status" value="1"/>
</dbReference>
<sequence length="234" mass="26661">MKKNLLVFMTSLLCTIKAFAGVSVSPVQMFIDNPNKQRSTTLTLESVDETEKRVFEVKVFKWTQNEQGENVLEPDNNIIINPKNFILQPNKHQAIRVGFTPAVASSINPASEQAWRMIIDEITPVGNETMVKFLVNFNLPLFVGKQDELKVNFNVQNDKLILNNLANSHVQVTNLKILDEQKKIIFSNDTMAYVLAKNKIFYDLKNINLANAKKYSVVLETNNSKKPVEMKLFN</sequence>
<dbReference type="STRING" id="1891224.BBP83_00295"/>
<accession>A0A1C3CZT7</accession>
<dbReference type="EMBL" id="MBDL01000001">
    <property type="protein sequence ID" value="ODA14294.1"/>
    <property type="molecule type" value="Genomic_DNA"/>
</dbReference>
<comment type="caution">
    <text evidence="2">The sequence shown here is derived from an EMBL/GenBank/DDBJ whole genome shotgun (WGS) entry which is preliminary data.</text>
</comment>
<name>A0A1C3CZT7_9GAMM</name>
<dbReference type="GO" id="GO:0071555">
    <property type="term" value="P:cell wall organization"/>
    <property type="evidence" value="ECO:0007669"/>
    <property type="project" value="InterPro"/>
</dbReference>
<dbReference type="InterPro" id="IPR008962">
    <property type="entry name" value="PapD-like_sf"/>
</dbReference>